<dbReference type="EMBL" id="FNAK01000009">
    <property type="protein sequence ID" value="SDE71117.1"/>
    <property type="molecule type" value="Genomic_DNA"/>
</dbReference>
<accession>A0A1G7F5G0</accession>
<evidence type="ECO:0000313" key="3">
    <source>
        <dbReference type="Proteomes" id="UP000183685"/>
    </source>
</evidence>
<dbReference type="InterPro" id="IPR002539">
    <property type="entry name" value="MaoC-like_dom"/>
</dbReference>
<evidence type="ECO:0000259" key="1">
    <source>
        <dbReference type="Pfam" id="PF01575"/>
    </source>
</evidence>
<dbReference type="InterPro" id="IPR029069">
    <property type="entry name" value="HotDog_dom_sf"/>
</dbReference>
<dbReference type="Gene3D" id="3.10.129.10">
    <property type="entry name" value="Hotdog Thioesterase"/>
    <property type="match status" value="1"/>
</dbReference>
<evidence type="ECO:0000313" key="2">
    <source>
        <dbReference type="EMBL" id="SDE71117.1"/>
    </source>
</evidence>
<dbReference type="OrthoDB" id="9801735at2"/>
<dbReference type="Pfam" id="PF01575">
    <property type="entry name" value="MaoC_dehydratas"/>
    <property type="match status" value="1"/>
</dbReference>
<dbReference type="STRING" id="637679.GCA_001550055_01597"/>
<feature type="domain" description="MaoC-like" evidence="1">
    <location>
        <begin position="25"/>
        <end position="132"/>
    </location>
</feature>
<dbReference type="Proteomes" id="UP000183685">
    <property type="component" value="Unassembled WGS sequence"/>
</dbReference>
<sequence length="182" mass="20486">MRKETEDKVQLEHLFTGCAGDLGCSPWFKVDQAMIDQFGAATLDPDPMHIDNEWCEKYSPYKVPIAFGFFTLSMLSYLSHGIIERAYDSHIGTGGYPLNYGLDNVRFAAPVPVNSEIRLHLHLQDKYNKNEGQTVLNFKFAVEVKGQDEPALIGNWLGLWVQEPGHQRIASKNSKQVKTTGV</sequence>
<dbReference type="PANTHER" id="PTHR42993:SF1">
    <property type="entry name" value="MAOC-LIKE DEHYDRATASE DOMAIN-CONTAINING PROTEIN"/>
    <property type="match status" value="1"/>
</dbReference>
<dbReference type="PANTHER" id="PTHR42993">
    <property type="entry name" value="MAOC-LIKE DEHYDRATASE DOMAIN-CONTAINING PROTEIN"/>
    <property type="match status" value="1"/>
</dbReference>
<dbReference type="RefSeq" id="WP_068303591.1">
    <property type="nucleotide sequence ID" value="NZ_FNAK01000009.1"/>
</dbReference>
<reference evidence="2 3" key="1">
    <citation type="submission" date="2016-10" db="EMBL/GenBank/DDBJ databases">
        <authorList>
            <person name="de Groot N.N."/>
        </authorList>
    </citation>
    <scope>NUCLEOTIDE SEQUENCE [LARGE SCALE GENOMIC DNA]</scope>
    <source>
        <strain evidence="2 3">CGMCC 1.9109</strain>
    </source>
</reference>
<dbReference type="SUPFAM" id="SSF54637">
    <property type="entry name" value="Thioesterase/thiol ester dehydrase-isomerase"/>
    <property type="match status" value="1"/>
</dbReference>
<dbReference type="AlphaFoldDB" id="A0A1G7F5G0"/>
<keyword evidence="3" id="KW-1185">Reference proteome</keyword>
<name>A0A1G7F5G0_9PROT</name>
<proteinExistence type="predicted"/>
<organism evidence="2 3">
    <name type="scientific">Kordiimonas lacus</name>
    <dbReference type="NCBI Taxonomy" id="637679"/>
    <lineage>
        <taxon>Bacteria</taxon>
        <taxon>Pseudomonadati</taxon>
        <taxon>Pseudomonadota</taxon>
        <taxon>Alphaproteobacteria</taxon>
        <taxon>Kordiimonadales</taxon>
        <taxon>Kordiimonadaceae</taxon>
        <taxon>Kordiimonas</taxon>
    </lineage>
</organism>
<protein>
    <submittedName>
        <fullName evidence="2">Acyl dehydratase</fullName>
    </submittedName>
</protein>
<gene>
    <name evidence="2" type="ORF">SAMN04488071_3626</name>
</gene>